<keyword evidence="1" id="KW-0472">Membrane</keyword>
<dbReference type="EMBL" id="FOMG01000015">
    <property type="protein sequence ID" value="SFC96706.1"/>
    <property type="molecule type" value="Genomic_DNA"/>
</dbReference>
<feature type="transmembrane region" description="Helical" evidence="1">
    <location>
        <begin position="6"/>
        <end position="26"/>
    </location>
</feature>
<dbReference type="InterPro" id="IPR014245">
    <property type="entry name" value="Spore_III_AF"/>
</dbReference>
<evidence type="ECO:0000313" key="3">
    <source>
        <dbReference type="Proteomes" id="UP000199263"/>
    </source>
</evidence>
<gene>
    <name evidence="2" type="ORF">SAMN05421842_11544</name>
</gene>
<dbReference type="NCBIfam" id="TIGR02896">
    <property type="entry name" value="spore_III_AF"/>
    <property type="match status" value="1"/>
</dbReference>
<reference evidence="2 3" key="1">
    <citation type="submission" date="2016-10" db="EMBL/GenBank/DDBJ databases">
        <authorList>
            <person name="de Groot N.N."/>
        </authorList>
    </citation>
    <scope>NUCLEOTIDE SEQUENCE [LARGE SCALE GENOMIC DNA]</scope>
    <source>
        <strain evidence="2 3">DSM 12992</strain>
    </source>
</reference>
<dbReference type="STRING" id="119641.SAMN05421842_11544"/>
<protein>
    <submittedName>
        <fullName evidence="2">Stage III sporulation protein AF</fullName>
    </submittedName>
</protein>
<evidence type="ECO:0000313" key="2">
    <source>
        <dbReference type="EMBL" id="SFC96706.1"/>
    </source>
</evidence>
<evidence type="ECO:0000256" key="1">
    <source>
        <dbReference type="SAM" id="Phobius"/>
    </source>
</evidence>
<dbReference type="Proteomes" id="UP000199263">
    <property type="component" value="Unassembled WGS sequence"/>
</dbReference>
<keyword evidence="1" id="KW-1133">Transmembrane helix</keyword>
<dbReference type="OrthoDB" id="2375554at2"/>
<feature type="transmembrane region" description="Helical" evidence="1">
    <location>
        <begin position="33"/>
        <end position="51"/>
    </location>
</feature>
<dbReference type="Pfam" id="PF09581">
    <property type="entry name" value="Spore_III_AF"/>
    <property type="match status" value="1"/>
</dbReference>
<name>A0A1I1NH01_9CLOT</name>
<proteinExistence type="predicted"/>
<keyword evidence="3" id="KW-1185">Reference proteome</keyword>
<accession>A0A1I1NH01</accession>
<keyword evidence="1" id="KW-0812">Transmembrane</keyword>
<dbReference type="AlphaFoldDB" id="A0A1I1NH01"/>
<organism evidence="2 3">
    <name type="scientific">Clostridium uliginosum</name>
    <dbReference type="NCBI Taxonomy" id="119641"/>
    <lineage>
        <taxon>Bacteria</taxon>
        <taxon>Bacillati</taxon>
        <taxon>Bacillota</taxon>
        <taxon>Clostridia</taxon>
        <taxon>Eubacteriales</taxon>
        <taxon>Clostridiaceae</taxon>
        <taxon>Clostridium</taxon>
    </lineage>
</organism>
<sequence length="198" mass="22838">MEILKGLVTNLVTALIFITAVELIAPNNNMKKYLKFILGLILITVILNPIVELISKGKENVFVSISDYQDVVSKYDNKINNSDSGTLEKYNNDISKQTFIDNFNKNCDSLLKNKYPDKNFKSEVDCTVDFTDMSLDIKKIEIGISDKDIKKIKKIKIKNQSNEKQEKQENNQYKEVVNFVCEQLNIPKEKIEVYEIEE</sequence>
<dbReference type="RefSeq" id="WP_090091619.1">
    <property type="nucleotide sequence ID" value="NZ_FOMG01000015.1"/>
</dbReference>